<sequence length="92" mass="10638">LSDTLSSRWNPWGYALLGGCCQPKIPHYRNLYSVSQWLTYCMIPCFHFVVMPKSRPLEGIATKRSSDKCNSIEMLECIHCLPYKIHRNSSND</sequence>
<reference evidence="1" key="1">
    <citation type="submission" date="2017-02" db="UniProtKB">
        <authorList>
            <consortium name="WormBaseParasite"/>
        </authorList>
    </citation>
    <scope>IDENTIFICATION</scope>
</reference>
<accession>A0A0N4X199</accession>
<name>A0A0N4X199_HAEPC</name>
<proteinExistence type="predicted"/>
<dbReference type="AlphaFoldDB" id="A0A0N4X199"/>
<dbReference type="WBParaSite" id="HPLM_0001808501-mRNA-1">
    <property type="protein sequence ID" value="HPLM_0001808501-mRNA-1"/>
    <property type="gene ID" value="HPLM_0001808501"/>
</dbReference>
<organism evidence="1">
    <name type="scientific">Haemonchus placei</name>
    <name type="common">Barber's pole worm</name>
    <dbReference type="NCBI Taxonomy" id="6290"/>
    <lineage>
        <taxon>Eukaryota</taxon>
        <taxon>Metazoa</taxon>
        <taxon>Ecdysozoa</taxon>
        <taxon>Nematoda</taxon>
        <taxon>Chromadorea</taxon>
        <taxon>Rhabditida</taxon>
        <taxon>Rhabditina</taxon>
        <taxon>Rhabditomorpha</taxon>
        <taxon>Strongyloidea</taxon>
        <taxon>Trichostrongylidae</taxon>
        <taxon>Haemonchus</taxon>
    </lineage>
</organism>
<evidence type="ECO:0000313" key="1">
    <source>
        <dbReference type="WBParaSite" id="HPLM_0001808501-mRNA-1"/>
    </source>
</evidence>
<protein>
    <submittedName>
        <fullName evidence="1">Ovule protein</fullName>
    </submittedName>
</protein>